<keyword evidence="1" id="KW-0285">Flavoprotein</keyword>
<dbReference type="InterPro" id="IPR010031">
    <property type="entry name" value="FAD_lactone_oxidase-like"/>
</dbReference>
<evidence type="ECO:0000313" key="3">
    <source>
        <dbReference type="EMBL" id="ABZ73917.1"/>
    </source>
</evidence>
<dbReference type="OrthoDB" id="143770at2"/>
<dbReference type="STRING" id="366602.Caul_4797"/>
<dbReference type="HOGENOM" id="CLU_032465_0_0_5"/>
<dbReference type="InterPro" id="IPR036318">
    <property type="entry name" value="FAD-bd_PCMH-like_sf"/>
</dbReference>
<gene>
    <name evidence="3" type="ordered locus">Caul_4797</name>
</gene>
<dbReference type="SUPFAM" id="SSF56176">
    <property type="entry name" value="FAD-binding/transporter-associated domain-like"/>
    <property type="match status" value="1"/>
</dbReference>
<dbReference type="AlphaFoldDB" id="B0T433"/>
<name>B0T433_CAUSK</name>
<dbReference type="PANTHER" id="PTHR43762:SF1">
    <property type="entry name" value="D-ARABINONO-1,4-LACTONE OXIDASE"/>
    <property type="match status" value="1"/>
</dbReference>
<dbReference type="KEGG" id="cak:Caul_4797"/>
<dbReference type="GO" id="GO:0016899">
    <property type="term" value="F:oxidoreductase activity, acting on the CH-OH group of donors, oxygen as acceptor"/>
    <property type="evidence" value="ECO:0007669"/>
    <property type="project" value="InterPro"/>
</dbReference>
<proteinExistence type="predicted"/>
<dbReference type="Gene3D" id="3.30.465.10">
    <property type="match status" value="1"/>
</dbReference>
<dbReference type="InterPro" id="IPR016166">
    <property type="entry name" value="FAD-bd_PCMH"/>
</dbReference>
<protein>
    <submittedName>
        <fullName evidence="3">FAD linked oxidase domain protein</fullName>
    </submittedName>
</protein>
<dbReference type="PROSITE" id="PS51387">
    <property type="entry name" value="FAD_PCMH"/>
    <property type="match status" value="1"/>
</dbReference>
<keyword evidence="1" id="KW-0274">FAD</keyword>
<sequence length="447" mass="48885">MIPPGYHPTDRKRSWGRLPRGLQYVAEPTFHDEIPRLAQAAGAAEMSVLAIGLGRSYGDSGLNLGQAAIDMRRVDRVMAFDWTTGVIRAEAGLSLSDLITRVAPHGWFPPTTPGTRFVTLGGAVANDVHGKNHHRAGSIGVSVRRLGLWRSDRGLIEISPTEEPDLFAATIGGLGLTGLIQWVELQLVPIASTHLDQENIAFGGLDEFFALADESAQSHEHTVSWIDCASRGASLGRGIFSRANWRTDGRRDLHDDAKGITFPIDLPGFALNPLSLKLFNTVYYGRQKSKPALQDLHYEQVFYPLDAIFGWNRLYGAGGFYQYQCVIPPETARDAVAELLDAISRSGQGSFLAVLKTFGDVVSPGLLSFPRPGVTLALDFANRGDAAHMLMARLDDIVLAAGGRLYPAKDGRMPPVLFKAGYPEWSRFARQVDPACSSSFWRRIHHG</sequence>
<dbReference type="eggNOG" id="COG0277">
    <property type="taxonomic scope" value="Bacteria"/>
</dbReference>
<dbReference type="InterPro" id="IPR006094">
    <property type="entry name" value="Oxid_FAD_bind_N"/>
</dbReference>
<evidence type="ECO:0000259" key="2">
    <source>
        <dbReference type="PROSITE" id="PS51387"/>
    </source>
</evidence>
<dbReference type="PANTHER" id="PTHR43762">
    <property type="entry name" value="L-GULONOLACTONE OXIDASE"/>
    <property type="match status" value="1"/>
</dbReference>
<accession>B0T433</accession>
<dbReference type="Pfam" id="PF01565">
    <property type="entry name" value="FAD_binding_4"/>
    <property type="match status" value="1"/>
</dbReference>
<dbReference type="EMBL" id="CP000927">
    <property type="protein sequence ID" value="ABZ73917.1"/>
    <property type="molecule type" value="Genomic_DNA"/>
</dbReference>
<reference evidence="3" key="1">
    <citation type="submission" date="2008-01" db="EMBL/GenBank/DDBJ databases">
        <title>Complete sequence of chromosome of Caulobacter sp. K31.</title>
        <authorList>
            <consortium name="US DOE Joint Genome Institute"/>
            <person name="Copeland A."/>
            <person name="Lucas S."/>
            <person name="Lapidus A."/>
            <person name="Barry K."/>
            <person name="Glavina del Rio T."/>
            <person name="Dalin E."/>
            <person name="Tice H."/>
            <person name="Pitluck S."/>
            <person name="Bruce D."/>
            <person name="Goodwin L."/>
            <person name="Thompson L.S."/>
            <person name="Brettin T."/>
            <person name="Detter J.C."/>
            <person name="Han C."/>
            <person name="Schmutz J."/>
            <person name="Larimer F."/>
            <person name="Land M."/>
            <person name="Hauser L."/>
            <person name="Kyrpides N."/>
            <person name="Kim E."/>
            <person name="Stephens C."/>
            <person name="Richardson P."/>
        </authorList>
    </citation>
    <scope>NUCLEOTIDE SEQUENCE [LARGE SCALE GENOMIC DNA]</scope>
    <source>
        <strain evidence="3">K31</strain>
    </source>
</reference>
<organism evidence="3">
    <name type="scientific">Caulobacter sp. (strain K31)</name>
    <dbReference type="NCBI Taxonomy" id="366602"/>
    <lineage>
        <taxon>Bacteria</taxon>
        <taxon>Pseudomonadati</taxon>
        <taxon>Pseudomonadota</taxon>
        <taxon>Alphaproteobacteria</taxon>
        <taxon>Caulobacterales</taxon>
        <taxon>Caulobacteraceae</taxon>
        <taxon>Caulobacter</taxon>
    </lineage>
</organism>
<evidence type="ECO:0000256" key="1">
    <source>
        <dbReference type="ARBA" id="ARBA00022827"/>
    </source>
</evidence>
<dbReference type="InterPro" id="IPR016169">
    <property type="entry name" value="FAD-bd_PCMH_sub2"/>
</dbReference>
<feature type="domain" description="FAD-binding PCMH-type" evidence="2">
    <location>
        <begin position="17"/>
        <end position="190"/>
    </location>
</feature>
<dbReference type="GO" id="GO:0071949">
    <property type="term" value="F:FAD binding"/>
    <property type="evidence" value="ECO:0007669"/>
    <property type="project" value="InterPro"/>
</dbReference>